<sequence>MKPSSGLQSPIAELLDTFVVPSPAECTLVHERILQLSLDMSKLDNEIGRVEKILEGLRHNRVALQKLSDRHQNILHPTRRLPVEILGEIFVQVQVALGSRSIAPTRVCRHWRAVAIATSQLW</sequence>
<proteinExistence type="predicted"/>
<gene>
    <name evidence="1" type="ORF">FIBSPDRAFT_761921</name>
</gene>
<evidence type="ECO:0000313" key="1">
    <source>
        <dbReference type="EMBL" id="KZP08113.1"/>
    </source>
</evidence>
<dbReference type="EMBL" id="KV417731">
    <property type="protein sequence ID" value="KZP08113.1"/>
    <property type="molecule type" value="Genomic_DNA"/>
</dbReference>
<protein>
    <submittedName>
        <fullName evidence="1">Uncharacterized protein</fullName>
    </submittedName>
</protein>
<dbReference type="Gene3D" id="1.20.1280.50">
    <property type="match status" value="1"/>
</dbReference>
<dbReference type="AlphaFoldDB" id="A0A165X1S4"/>
<evidence type="ECO:0000313" key="2">
    <source>
        <dbReference type="Proteomes" id="UP000076532"/>
    </source>
</evidence>
<dbReference type="Proteomes" id="UP000076532">
    <property type="component" value="Unassembled WGS sequence"/>
</dbReference>
<keyword evidence="2" id="KW-1185">Reference proteome</keyword>
<organism evidence="1 2">
    <name type="scientific">Athelia psychrophila</name>
    <dbReference type="NCBI Taxonomy" id="1759441"/>
    <lineage>
        <taxon>Eukaryota</taxon>
        <taxon>Fungi</taxon>
        <taxon>Dikarya</taxon>
        <taxon>Basidiomycota</taxon>
        <taxon>Agaricomycotina</taxon>
        <taxon>Agaricomycetes</taxon>
        <taxon>Agaricomycetidae</taxon>
        <taxon>Atheliales</taxon>
        <taxon>Atheliaceae</taxon>
        <taxon>Athelia</taxon>
    </lineage>
</organism>
<name>A0A165X1S4_9AGAM</name>
<feature type="non-terminal residue" evidence="1">
    <location>
        <position position="122"/>
    </location>
</feature>
<reference evidence="1 2" key="1">
    <citation type="journal article" date="2016" name="Mol. Biol. Evol.">
        <title>Comparative Genomics of Early-Diverging Mushroom-Forming Fungi Provides Insights into the Origins of Lignocellulose Decay Capabilities.</title>
        <authorList>
            <person name="Nagy L.G."/>
            <person name="Riley R."/>
            <person name="Tritt A."/>
            <person name="Adam C."/>
            <person name="Daum C."/>
            <person name="Floudas D."/>
            <person name="Sun H."/>
            <person name="Yadav J.S."/>
            <person name="Pangilinan J."/>
            <person name="Larsson K.H."/>
            <person name="Matsuura K."/>
            <person name="Barry K."/>
            <person name="Labutti K."/>
            <person name="Kuo R."/>
            <person name="Ohm R.A."/>
            <person name="Bhattacharya S.S."/>
            <person name="Shirouzu T."/>
            <person name="Yoshinaga Y."/>
            <person name="Martin F.M."/>
            <person name="Grigoriev I.V."/>
            <person name="Hibbett D.S."/>
        </authorList>
    </citation>
    <scope>NUCLEOTIDE SEQUENCE [LARGE SCALE GENOMIC DNA]</scope>
    <source>
        <strain evidence="1 2">CBS 109695</strain>
    </source>
</reference>
<accession>A0A165X1S4</accession>